<dbReference type="CDD" id="cd09272">
    <property type="entry name" value="RNase_HI_RT_Ty1"/>
    <property type="match status" value="1"/>
</dbReference>
<organism evidence="1 2">
    <name type="scientific">Centaurea solstitialis</name>
    <name type="common">yellow star-thistle</name>
    <dbReference type="NCBI Taxonomy" id="347529"/>
    <lineage>
        <taxon>Eukaryota</taxon>
        <taxon>Viridiplantae</taxon>
        <taxon>Streptophyta</taxon>
        <taxon>Embryophyta</taxon>
        <taxon>Tracheophyta</taxon>
        <taxon>Spermatophyta</taxon>
        <taxon>Magnoliopsida</taxon>
        <taxon>eudicotyledons</taxon>
        <taxon>Gunneridae</taxon>
        <taxon>Pentapetalae</taxon>
        <taxon>asterids</taxon>
        <taxon>campanulids</taxon>
        <taxon>Asterales</taxon>
        <taxon>Asteraceae</taxon>
        <taxon>Carduoideae</taxon>
        <taxon>Cardueae</taxon>
        <taxon>Centaureinae</taxon>
        <taxon>Centaurea</taxon>
    </lineage>
</organism>
<protein>
    <recommendedName>
        <fullName evidence="3">Retrovirus-related Pol polyprotein from transposon RE1</fullName>
    </recommendedName>
</protein>
<dbReference type="AlphaFoldDB" id="A0AA38WMR3"/>
<dbReference type="Pfam" id="PF14223">
    <property type="entry name" value="Retrotran_gag_2"/>
    <property type="match status" value="1"/>
</dbReference>
<reference evidence="1" key="1">
    <citation type="submission" date="2023-03" db="EMBL/GenBank/DDBJ databases">
        <title>Chromosome-scale reference genome and RAD-based genetic map of yellow starthistle (Centaurea solstitialis) reveal putative structural variation and QTLs associated with invader traits.</title>
        <authorList>
            <person name="Reatini B."/>
            <person name="Cang F.A."/>
            <person name="Jiang Q."/>
            <person name="Mckibben M.T.W."/>
            <person name="Barker M.S."/>
            <person name="Rieseberg L.H."/>
            <person name="Dlugosch K.M."/>
        </authorList>
    </citation>
    <scope>NUCLEOTIDE SEQUENCE</scope>
    <source>
        <strain evidence="1">CAN-66</strain>
        <tissue evidence="1">Leaf</tissue>
    </source>
</reference>
<dbReference type="Proteomes" id="UP001172457">
    <property type="component" value="Chromosome 3"/>
</dbReference>
<sequence>MDSQEGVFSNKVPMLKPNEFNMWKIRIRQHILLTDYSMWDIIENGPAEKKAGEDGVVPPPRTDAERKAKQTYMKALSTLLFAIPNEYQHQFINCENAKVLWQALEKRFAGSKSTKRNQKAILRQQYENFVSSKNETMTQTSKDSSQLRRSERVKVPRRRFDIEGEDSSSMVLFVGDPVNVEEAMESEEWRNAMKEELSTIQKNQTLELVDLPKGDMIYTSSLSELIHEFQASMKRMFDMTDLGELRSLVGRFIYLTHSRPDVAHSVGVLSHFMHMPTMHHFGAAKRVLRYLAGTTSYGIWFCKMEDFSLKGFSDSDWAGSMDDRKSTSGNCFILGTAAISWSSKKQATVALSSTEAEYVVVSASTCNTPKPKAIGWPNNFKSNLKPWWKLLNLSLLVLAMWDSPKMLPTSPLEDSSYLMSIWLKAYKELPNSTIYPCGMGCHTTCQAIWLRGVLKDLGEVQTKATSIKCDNQSAVMLAKNPVHHSRTKHIEIKHHFIRELIAKKEVQLDNCRNNEQVTDLFTKSLPQMKHEEFSSQLGISTFE</sequence>
<keyword evidence="2" id="KW-1185">Reference proteome</keyword>
<accession>A0AA38WMR3</accession>
<evidence type="ECO:0000313" key="2">
    <source>
        <dbReference type="Proteomes" id="UP001172457"/>
    </source>
</evidence>
<evidence type="ECO:0000313" key="1">
    <source>
        <dbReference type="EMBL" id="KAJ9558170.1"/>
    </source>
</evidence>
<proteinExistence type="predicted"/>
<dbReference type="PANTHER" id="PTHR11439">
    <property type="entry name" value="GAG-POL-RELATED RETROTRANSPOSON"/>
    <property type="match status" value="1"/>
</dbReference>
<name>A0AA38WMR3_9ASTR</name>
<evidence type="ECO:0008006" key="3">
    <source>
        <dbReference type="Google" id="ProtNLM"/>
    </source>
</evidence>
<dbReference type="EMBL" id="JARYMX010000003">
    <property type="protein sequence ID" value="KAJ9558170.1"/>
    <property type="molecule type" value="Genomic_DNA"/>
</dbReference>
<dbReference type="PANTHER" id="PTHR11439:SF463">
    <property type="entry name" value="REVERSE TRANSCRIPTASE TY1_COPIA-TYPE DOMAIN-CONTAINING PROTEIN"/>
    <property type="match status" value="1"/>
</dbReference>
<gene>
    <name evidence="1" type="ORF">OSB04_012784</name>
</gene>
<comment type="caution">
    <text evidence="1">The sequence shown here is derived from an EMBL/GenBank/DDBJ whole genome shotgun (WGS) entry which is preliminary data.</text>
</comment>